<accession>A0ABU0TDC5</accession>
<gene>
    <name evidence="1" type="ORF">QF035_010533</name>
</gene>
<keyword evidence="2" id="KW-1185">Reference proteome</keyword>
<evidence type="ECO:0000313" key="2">
    <source>
        <dbReference type="Proteomes" id="UP001230328"/>
    </source>
</evidence>
<organism evidence="1 2">
    <name type="scientific">Streptomyces umbrinus</name>
    <dbReference type="NCBI Taxonomy" id="67370"/>
    <lineage>
        <taxon>Bacteria</taxon>
        <taxon>Bacillati</taxon>
        <taxon>Actinomycetota</taxon>
        <taxon>Actinomycetes</taxon>
        <taxon>Kitasatosporales</taxon>
        <taxon>Streptomycetaceae</taxon>
        <taxon>Streptomyces</taxon>
        <taxon>Streptomyces phaeochromogenes group</taxon>
    </lineage>
</organism>
<dbReference type="Proteomes" id="UP001230328">
    <property type="component" value="Unassembled WGS sequence"/>
</dbReference>
<comment type="caution">
    <text evidence="1">The sequence shown here is derived from an EMBL/GenBank/DDBJ whole genome shotgun (WGS) entry which is preliminary data.</text>
</comment>
<dbReference type="RefSeq" id="WP_307530030.1">
    <property type="nucleotide sequence ID" value="NZ_JAUSZI010000002.1"/>
</dbReference>
<protein>
    <submittedName>
        <fullName evidence="1">Uncharacterized protein</fullName>
    </submittedName>
</protein>
<proteinExistence type="predicted"/>
<dbReference type="Pfam" id="PF15428">
    <property type="entry name" value="Imm26"/>
    <property type="match status" value="1"/>
</dbReference>
<evidence type="ECO:0000313" key="1">
    <source>
        <dbReference type="EMBL" id="MDQ1032951.1"/>
    </source>
</evidence>
<sequence>MPLKKMKGQRRSHHVGDVFALRLEASAYRFGRIVKIGESGPRGRFPGGILAYLSDVPAEAPEPDPGVLTPDRLLMPPFFTINWAWNKGYFRTVAHEDLEPTHLLKRHCFYDASTDGYVDENDDVLPGRVEPCGWFALTNFQHFQHEAIAGRPAYGAIPRK</sequence>
<dbReference type="EMBL" id="JAUSZI010000002">
    <property type="protein sequence ID" value="MDQ1032951.1"/>
    <property type="molecule type" value="Genomic_DNA"/>
</dbReference>
<reference evidence="1 2" key="1">
    <citation type="submission" date="2023-07" db="EMBL/GenBank/DDBJ databases">
        <title>Comparative genomics of wheat-associated soil bacteria to identify genetic determinants of phenazine resistance.</title>
        <authorList>
            <person name="Mouncey N."/>
        </authorList>
    </citation>
    <scope>NUCLEOTIDE SEQUENCE [LARGE SCALE GENOMIC DNA]</scope>
    <source>
        <strain evidence="1 2">V2I4</strain>
    </source>
</reference>
<name>A0ABU0TDC5_9ACTN</name>
<dbReference type="InterPro" id="IPR029278">
    <property type="entry name" value="Imm26"/>
</dbReference>